<evidence type="ECO:0000256" key="1">
    <source>
        <dbReference type="SAM" id="MobiDB-lite"/>
    </source>
</evidence>
<feature type="signal peptide" evidence="2">
    <location>
        <begin position="1"/>
        <end position="15"/>
    </location>
</feature>
<keyword evidence="2" id="KW-0732">Signal</keyword>
<reference evidence="3 4" key="1">
    <citation type="journal article" date="2023" name="Insect Mol. Biol.">
        <title>Genome sequencing provides insights into the evolution of gene families encoding plant cell wall-degrading enzymes in longhorned beetles.</title>
        <authorList>
            <person name="Shin N.R."/>
            <person name="Okamura Y."/>
            <person name="Kirsch R."/>
            <person name="Pauchet Y."/>
        </authorList>
    </citation>
    <scope>NUCLEOTIDE SEQUENCE [LARGE SCALE GENOMIC DNA]</scope>
    <source>
        <strain evidence="3">EAD_L_NR</strain>
    </source>
</reference>
<gene>
    <name evidence="3" type="ORF">NQ315_016892</name>
</gene>
<name>A0AAV8VXD4_9CUCU</name>
<feature type="chain" id="PRO_5043529918" evidence="2">
    <location>
        <begin position="16"/>
        <end position="381"/>
    </location>
</feature>
<accession>A0AAV8VXD4</accession>
<dbReference type="Proteomes" id="UP001159042">
    <property type="component" value="Unassembled WGS sequence"/>
</dbReference>
<evidence type="ECO:0000256" key="2">
    <source>
        <dbReference type="SAM" id="SignalP"/>
    </source>
</evidence>
<organism evidence="3 4">
    <name type="scientific">Exocentrus adspersus</name>
    <dbReference type="NCBI Taxonomy" id="1586481"/>
    <lineage>
        <taxon>Eukaryota</taxon>
        <taxon>Metazoa</taxon>
        <taxon>Ecdysozoa</taxon>
        <taxon>Arthropoda</taxon>
        <taxon>Hexapoda</taxon>
        <taxon>Insecta</taxon>
        <taxon>Pterygota</taxon>
        <taxon>Neoptera</taxon>
        <taxon>Endopterygota</taxon>
        <taxon>Coleoptera</taxon>
        <taxon>Polyphaga</taxon>
        <taxon>Cucujiformia</taxon>
        <taxon>Chrysomeloidea</taxon>
        <taxon>Cerambycidae</taxon>
        <taxon>Lamiinae</taxon>
        <taxon>Acanthocinini</taxon>
        <taxon>Exocentrus</taxon>
    </lineage>
</organism>
<dbReference type="EMBL" id="JANEYG010000021">
    <property type="protein sequence ID" value="KAJ8918988.1"/>
    <property type="molecule type" value="Genomic_DNA"/>
</dbReference>
<protein>
    <submittedName>
        <fullName evidence="3">Uncharacterized protein</fullName>
    </submittedName>
</protein>
<evidence type="ECO:0000313" key="4">
    <source>
        <dbReference type="Proteomes" id="UP001159042"/>
    </source>
</evidence>
<dbReference type="AlphaFoldDB" id="A0AAV8VXD4"/>
<evidence type="ECO:0000313" key="3">
    <source>
        <dbReference type="EMBL" id="KAJ8918988.1"/>
    </source>
</evidence>
<keyword evidence="4" id="KW-1185">Reference proteome</keyword>
<comment type="caution">
    <text evidence="3">The sequence shown here is derived from an EMBL/GenBank/DDBJ whole genome shotgun (WGS) entry which is preliminary data.</text>
</comment>
<feature type="compositionally biased region" description="Acidic residues" evidence="1">
    <location>
        <begin position="295"/>
        <end position="335"/>
    </location>
</feature>
<proteinExistence type="predicted"/>
<feature type="region of interest" description="Disordered" evidence="1">
    <location>
        <begin position="289"/>
        <end position="337"/>
    </location>
</feature>
<sequence length="381" mass="43505">MFFPILTLTLCLTTAFVHEHFRETSLAPDPSQDPIYNVNAWVKQLQLQRCALVAVGLKNFAIFVEDEILEANATKVHRMYFLGLCQQEVLEQWKFCSTRLAKKRKYKCRFRLKDGRFQPRVHRRFCDFKVMVKNKDCKCAPTIFGDNMIKVKGFPTCYIPPLPSSLCKYNTCGLNQCTPVTVDESVHTVNCTCKGKNSTLNPFCEHPKDKTSRFPAVRSVWSKWEHTTSESRHSASGKKLSAATCINKYTERGGLDCLGPGTGCCPRNEKNCTCETFEDKGVLKVQRIIYPENDTNNDDDIEDDDDDEDDLDEDIKLEENPEEETTVPTTEDLEKEEVVKGFQKDAADEFRNATNASMEQIHFAIENMSRNVNLHPPQSVK</sequence>